<dbReference type="InterPro" id="IPR003135">
    <property type="entry name" value="ATP-grasp_carboxylate-amine"/>
</dbReference>
<dbReference type="RefSeq" id="WP_345647016.1">
    <property type="nucleotide sequence ID" value="NZ_BAABLY010000049.1"/>
</dbReference>
<organism evidence="9 10">
    <name type="scientific">Pseudonocardia tropica</name>
    <dbReference type="NCBI Taxonomy" id="681289"/>
    <lineage>
        <taxon>Bacteria</taxon>
        <taxon>Bacillati</taxon>
        <taxon>Actinomycetota</taxon>
        <taxon>Actinomycetes</taxon>
        <taxon>Pseudonocardiales</taxon>
        <taxon>Pseudonocardiaceae</taxon>
        <taxon>Pseudonocardia</taxon>
    </lineage>
</organism>
<comment type="function">
    <text evidence="7">Involved in the de novo purine biosynthesis. Catalyzes the transfer of formate to 5-phospho-ribosyl-glycinamide (GAR), producing 5-phospho-ribosyl-N-formylglycinamide (FGAR). Formate is provided by PurU via hydrolysis of 10-formyl-tetrahydrofolate.</text>
</comment>
<keyword evidence="1 7" id="KW-0436">Ligase</keyword>
<comment type="caution">
    <text evidence="9">The sequence shown here is derived from an EMBL/GenBank/DDBJ whole genome shotgun (WGS) entry which is preliminary data.</text>
</comment>
<keyword evidence="6 7" id="KW-0460">Magnesium</keyword>
<dbReference type="PANTHER" id="PTHR43055">
    <property type="entry name" value="FORMATE-DEPENDENT PHOSPHORIBOSYLGLYCINAMIDE FORMYLTRANSFERASE"/>
    <property type="match status" value="1"/>
</dbReference>
<comment type="similarity">
    <text evidence="7">Belongs to the PurK/PurT family.</text>
</comment>
<evidence type="ECO:0000256" key="4">
    <source>
        <dbReference type="ARBA" id="ARBA00022755"/>
    </source>
</evidence>
<dbReference type="Gene3D" id="3.30.1490.20">
    <property type="entry name" value="ATP-grasp fold, A domain"/>
    <property type="match status" value="1"/>
</dbReference>
<dbReference type="GO" id="GO:0016740">
    <property type="term" value="F:transferase activity"/>
    <property type="evidence" value="ECO:0007669"/>
    <property type="project" value="UniProtKB-KW"/>
</dbReference>
<dbReference type="InterPro" id="IPR011761">
    <property type="entry name" value="ATP-grasp"/>
</dbReference>
<dbReference type="InterPro" id="IPR011054">
    <property type="entry name" value="Rudment_hybrid_motif"/>
</dbReference>
<dbReference type="NCBIfam" id="TIGR01142">
    <property type="entry name" value="purT"/>
    <property type="match status" value="1"/>
</dbReference>
<name>A0ABV1JRU1_9PSEU</name>
<evidence type="ECO:0000256" key="1">
    <source>
        <dbReference type="ARBA" id="ARBA00022598"/>
    </source>
</evidence>
<dbReference type="EC" id="6.3.1.21" evidence="7"/>
<feature type="binding site" evidence="7">
    <location>
        <position position="154"/>
    </location>
    <ligand>
        <name>ATP</name>
        <dbReference type="ChEBI" id="CHEBI:30616"/>
    </ligand>
</feature>
<comment type="pathway">
    <text evidence="7">Purine metabolism; IMP biosynthesis via de novo pathway; N(2)-formyl-N(1)-(5-phospho-D-ribosyl)glycinamide from N(1)-(5-phospho-D-ribosyl)glycinamide (formate route): step 1/1.</text>
</comment>
<evidence type="ECO:0000256" key="5">
    <source>
        <dbReference type="ARBA" id="ARBA00022840"/>
    </source>
</evidence>
<dbReference type="SUPFAM" id="SSF51246">
    <property type="entry name" value="Rudiment single hybrid motif"/>
    <property type="match status" value="1"/>
</dbReference>
<feature type="binding site" evidence="7">
    <location>
        <begin position="21"/>
        <end position="22"/>
    </location>
    <ligand>
        <name>N(1)-(5-phospho-beta-D-ribosyl)glycinamide</name>
        <dbReference type="ChEBI" id="CHEBI:143788"/>
    </ligand>
</feature>
<dbReference type="Proteomes" id="UP001464923">
    <property type="component" value="Unassembled WGS sequence"/>
</dbReference>
<dbReference type="Gene3D" id="3.40.50.20">
    <property type="match status" value="1"/>
</dbReference>
<protein>
    <recommendedName>
        <fullName evidence="7">Formate-dependent phosphoribosylglycinamide formyltransferase</fullName>
        <ecNumber evidence="7">6.3.1.21</ecNumber>
    </recommendedName>
    <alternativeName>
        <fullName evidence="7">5'-phosphoribosylglycinamide transformylase 2</fullName>
    </alternativeName>
    <alternativeName>
        <fullName evidence="7">Formate-dependent GAR transformylase</fullName>
    </alternativeName>
    <alternativeName>
        <fullName evidence="7">GAR transformylase 2</fullName>
        <shortName evidence="7">GART 2</shortName>
    </alternativeName>
    <alternativeName>
        <fullName evidence="7">Non-folate glycinamide ribonucleotide transformylase</fullName>
    </alternativeName>
    <alternativeName>
        <fullName evidence="7">Phosphoribosylglycinamide formyltransferase 2</fullName>
    </alternativeName>
</protein>
<dbReference type="Gene3D" id="3.30.470.20">
    <property type="entry name" value="ATP-grasp fold, B domain"/>
    <property type="match status" value="1"/>
</dbReference>
<feature type="binding site" evidence="7">
    <location>
        <position position="202"/>
    </location>
    <ligand>
        <name>ATP</name>
        <dbReference type="ChEBI" id="CHEBI:30616"/>
    </ligand>
</feature>
<feature type="binding site" evidence="7">
    <location>
        <position position="354"/>
    </location>
    <ligand>
        <name>N(1)-(5-phospho-beta-D-ribosyl)glycinamide</name>
        <dbReference type="ChEBI" id="CHEBI:143788"/>
    </ligand>
</feature>
<dbReference type="InterPro" id="IPR005862">
    <property type="entry name" value="PurT"/>
</dbReference>
<evidence type="ECO:0000256" key="3">
    <source>
        <dbReference type="ARBA" id="ARBA00022741"/>
    </source>
</evidence>
<feature type="binding site" evidence="7">
    <location>
        <position position="278"/>
    </location>
    <ligand>
        <name>Mg(2+)</name>
        <dbReference type="ChEBI" id="CHEBI:18420"/>
    </ligand>
</feature>
<dbReference type="PROSITE" id="PS50975">
    <property type="entry name" value="ATP_GRASP"/>
    <property type="match status" value="1"/>
</dbReference>
<dbReference type="SUPFAM" id="SSF52440">
    <property type="entry name" value="PreATP-grasp domain"/>
    <property type="match status" value="1"/>
</dbReference>
<feature type="binding site" evidence="7">
    <location>
        <position position="81"/>
    </location>
    <ligand>
        <name>N(1)-(5-phospho-beta-D-ribosyl)glycinamide</name>
        <dbReference type="ChEBI" id="CHEBI:143788"/>
    </ligand>
</feature>
<evidence type="ECO:0000256" key="6">
    <source>
        <dbReference type="ARBA" id="ARBA00022842"/>
    </source>
</evidence>
<dbReference type="Pfam" id="PF21244">
    <property type="entry name" value="PurT_C"/>
    <property type="match status" value="1"/>
</dbReference>
<dbReference type="EMBL" id="JBEDNP010000002">
    <property type="protein sequence ID" value="MEQ3537887.1"/>
    <property type="molecule type" value="Genomic_DNA"/>
</dbReference>
<feature type="binding site" evidence="7">
    <location>
        <begin position="194"/>
        <end position="197"/>
    </location>
    <ligand>
        <name>ATP</name>
        <dbReference type="ChEBI" id="CHEBI:30616"/>
    </ligand>
</feature>
<dbReference type="Pfam" id="PF02222">
    <property type="entry name" value="ATP-grasp"/>
    <property type="match status" value="1"/>
</dbReference>
<keyword evidence="10" id="KW-1185">Reference proteome</keyword>
<evidence type="ECO:0000313" key="10">
    <source>
        <dbReference type="Proteomes" id="UP001464923"/>
    </source>
</evidence>
<dbReference type="HAMAP" id="MF_01643">
    <property type="entry name" value="PurT"/>
    <property type="match status" value="1"/>
</dbReference>
<feature type="binding site" evidence="7">
    <location>
        <position position="266"/>
    </location>
    <ligand>
        <name>Mg(2+)</name>
        <dbReference type="ChEBI" id="CHEBI:18420"/>
    </ligand>
</feature>
<dbReference type="InterPro" id="IPR016185">
    <property type="entry name" value="PreATP-grasp_dom_sf"/>
</dbReference>
<evidence type="ECO:0000256" key="7">
    <source>
        <dbReference type="HAMAP-Rule" id="MF_01643"/>
    </source>
</evidence>
<keyword evidence="5 7" id="KW-0067">ATP-binding</keyword>
<feature type="binding site" evidence="7">
    <location>
        <begin position="361"/>
        <end position="362"/>
    </location>
    <ligand>
        <name>N(1)-(5-phospho-beta-D-ribosyl)glycinamide</name>
        <dbReference type="ChEBI" id="CHEBI:143788"/>
    </ligand>
</feature>
<feature type="binding site" evidence="7">
    <location>
        <position position="285"/>
    </location>
    <ligand>
        <name>N(1)-(5-phospho-beta-D-ribosyl)glycinamide</name>
        <dbReference type="ChEBI" id="CHEBI:143788"/>
    </ligand>
</feature>
<dbReference type="InterPro" id="IPR054350">
    <property type="entry name" value="PurT/PurK_preATP-grasp"/>
</dbReference>
<keyword evidence="4 7" id="KW-0658">Purine biosynthesis</keyword>
<sequence>MRIGTPLGPDPTRVLLLGSGELGKEVAIAFQRLGVEVVAVDRYPHAPAHQVAHRWHAIDMTDPVTLATLIEQEAPDLVIPEIEAIATGALLQIEAAGTTVVPTARAAKLTMDREGIRRLAAEELGLPTSPYVFADTLDEVREAVATVGLPCVLKPVMSSSGKGQSVLTSADDAEAAWEYARTGARVSNPRVIVEGFVEFDYEITQLTVRHAGGTAFCEPIGHRQENGDYVESWQPQPMSDAALAAARDVSARITEALGGWGLFGVELFVRGDEVLFSEVSPRPHDTGLVTLATQRLSEFELHARAVLGLPVDTTLRTSGASAVVYGGKELDAPAYEGVAEALAVEGADLRLFGKPTATERRRMGVAVAYADDVDTARERATRAAGHVRPVPRS</sequence>
<keyword evidence="9" id="KW-0808">Transferase</keyword>
<evidence type="ECO:0000313" key="9">
    <source>
        <dbReference type="EMBL" id="MEQ3537887.1"/>
    </source>
</evidence>
<dbReference type="InterPro" id="IPR048740">
    <property type="entry name" value="PurT_C"/>
</dbReference>
<dbReference type="PANTHER" id="PTHR43055:SF1">
    <property type="entry name" value="FORMATE-DEPENDENT PHOSPHORIBOSYLGLYCINAMIDE FORMYLTRANSFERASE"/>
    <property type="match status" value="1"/>
</dbReference>
<proteinExistence type="inferred from homology"/>
<evidence type="ECO:0000259" key="8">
    <source>
        <dbReference type="PROSITE" id="PS50975"/>
    </source>
</evidence>
<gene>
    <name evidence="7 9" type="primary">purT</name>
    <name evidence="9" type="ORF">WHI96_03585</name>
</gene>
<comment type="subunit">
    <text evidence="7">Homodimer.</text>
</comment>
<reference evidence="9 10" key="1">
    <citation type="submission" date="2024-03" db="EMBL/GenBank/DDBJ databases">
        <title>Draft genome sequence of Pseudonocardia tropica JCM 19149.</title>
        <authorList>
            <person name="Butdee W."/>
            <person name="Duangmal K."/>
        </authorList>
    </citation>
    <scope>NUCLEOTIDE SEQUENCE [LARGE SCALE GENOMIC DNA]</scope>
    <source>
        <strain evidence="9 10">JCM 19149</strain>
    </source>
</reference>
<feature type="domain" description="ATP-grasp" evidence="8">
    <location>
        <begin position="118"/>
        <end position="307"/>
    </location>
</feature>
<keyword evidence="3 7" id="KW-0547">Nucleotide-binding</keyword>
<dbReference type="InterPro" id="IPR013815">
    <property type="entry name" value="ATP_grasp_subdomain_1"/>
</dbReference>
<comment type="catalytic activity">
    <reaction evidence="7">
        <text>N(1)-(5-phospho-beta-D-ribosyl)glycinamide + formate + ATP = N(2)-formyl-N(1)-(5-phospho-beta-D-ribosyl)glycinamide + ADP + phosphate + H(+)</text>
        <dbReference type="Rhea" id="RHEA:24829"/>
        <dbReference type="ChEBI" id="CHEBI:15378"/>
        <dbReference type="ChEBI" id="CHEBI:15740"/>
        <dbReference type="ChEBI" id="CHEBI:30616"/>
        <dbReference type="ChEBI" id="CHEBI:43474"/>
        <dbReference type="ChEBI" id="CHEBI:143788"/>
        <dbReference type="ChEBI" id="CHEBI:147286"/>
        <dbReference type="ChEBI" id="CHEBI:456216"/>
        <dbReference type="EC" id="6.3.1.21"/>
    </reaction>
</comment>
<feature type="binding site" evidence="7">
    <location>
        <begin position="159"/>
        <end position="164"/>
    </location>
    <ligand>
        <name>ATP</name>
        <dbReference type="ChEBI" id="CHEBI:30616"/>
    </ligand>
</feature>
<evidence type="ECO:0000256" key="2">
    <source>
        <dbReference type="ARBA" id="ARBA00022723"/>
    </source>
</evidence>
<feature type="binding site" evidence="7">
    <location>
        <position position="113"/>
    </location>
    <ligand>
        <name>ATP</name>
        <dbReference type="ChEBI" id="CHEBI:30616"/>
    </ligand>
</feature>
<dbReference type="Pfam" id="PF22660">
    <property type="entry name" value="RS_preATP-grasp-like"/>
    <property type="match status" value="1"/>
</dbReference>
<dbReference type="NCBIfam" id="NF006766">
    <property type="entry name" value="PRK09288.1"/>
    <property type="match status" value="1"/>
</dbReference>
<keyword evidence="2 7" id="KW-0479">Metal-binding</keyword>
<accession>A0ABV1JRU1</accession>
<dbReference type="SUPFAM" id="SSF56059">
    <property type="entry name" value="Glutathione synthetase ATP-binding domain-like"/>
    <property type="match status" value="1"/>
</dbReference>